<name>A0A2I0UI72_LIMLA</name>
<evidence type="ECO:0000313" key="1">
    <source>
        <dbReference type="EMBL" id="PKU45745.1"/>
    </source>
</evidence>
<proteinExistence type="predicted"/>
<dbReference type="OrthoDB" id="6264139at2759"/>
<dbReference type="PANTHER" id="PTHR33395:SF22">
    <property type="entry name" value="REVERSE TRANSCRIPTASE DOMAIN-CONTAINING PROTEIN"/>
    <property type="match status" value="1"/>
</dbReference>
<gene>
    <name evidence="1" type="ORF">llap_3955</name>
</gene>
<dbReference type="GO" id="GO:0061343">
    <property type="term" value="P:cell adhesion involved in heart morphogenesis"/>
    <property type="evidence" value="ECO:0007669"/>
    <property type="project" value="TreeGrafter"/>
</dbReference>
<dbReference type="EMBL" id="KZ505744">
    <property type="protein sequence ID" value="PKU45745.1"/>
    <property type="molecule type" value="Genomic_DNA"/>
</dbReference>
<accession>A0A2I0UI72</accession>
<keyword evidence="1" id="KW-0548">Nucleotidyltransferase</keyword>
<dbReference type="AlphaFoldDB" id="A0A2I0UI72"/>
<dbReference type="PANTHER" id="PTHR33395">
    <property type="entry name" value="TRANSCRIPTASE, PUTATIVE-RELATED-RELATED"/>
    <property type="match status" value="1"/>
</dbReference>
<organism evidence="1 2">
    <name type="scientific">Limosa lapponica baueri</name>
    <dbReference type="NCBI Taxonomy" id="1758121"/>
    <lineage>
        <taxon>Eukaryota</taxon>
        <taxon>Metazoa</taxon>
        <taxon>Chordata</taxon>
        <taxon>Craniata</taxon>
        <taxon>Vertebrata</taxon>
        <taxon>Euteleostomi</taxon>
        <taxon>Archelosauria</taxon>
        <taxon>Archosauria</taxon>
        <taxon>Dinosauria</taxon>
        <taxon>Saurischia</taxon>
        <taxon>Theropoda</taxon>
        <taxon>Coelurosauria</taxon>
        <taxon>Aves</taxon>
        <taxon>Neognathae</taxon>
        <taxon>Neoaves</taxon>
        <taxon>Charadriiformes</taxon>
        <taxon>Scolopacidae</taxon>
        <taxon>Limosa</taxon>
    </lineage>
</organism>
<dbReference type="GO" id="GO:0007508">
    <property type="term" value="P:larval heart development"/>
    <property type="evidence" value="ECO:0007669"/>
    <property type="project" value="TreeGrafter"/>
</dbReference>
<dbReference type="GO" id="GO:0031012">
    <property type="term" value="C:extracellular matrix"/>
    <property type="evidence" value="ECO:0007669"/>
    <property type="project" value="TreeGrafter"/>
</dbReference>
<keyword evidence="1" id="KW-0808">Transferase</keyword>
<reference evidence="2" key="2">
    <citation type="submission" date="2017-12" db="EMBL/GenBank/DDBJ databases">
        <title>Genome sequence of the Bar-tailed Godwit (Limosa lapponica baueri).</title>
        <authorList>
            <person name="Lima N.C.B."/>
            <person name="Parody-Merino A.M."/>
            <person name="Battley P.F."/>
            <person name="Fidler A.E."/>
            <person name="Prosdocimi F."/>
        </authorList>
    </citation>
    <scope>NUCLEOTIDE SEQUENCE [LARGE SCALE GENOMIC DNA]</scope>
</reference>
<sequence length="97" mass="10721">MEKSEVLNDFFASVFTGNCSSHTAQVTEGKGMDGENEEPLTVEEDQVQDHLMKLKVYKSMGPDEMHLQVLRELADEAGKPLAIISEKSWQPGEAPAN</sequence>
<evidence type="ECO:0000313" key="2">
    <source>
        <dbReference type="Proteomes" id="UP000233556"/>
    </source>
</evidence>
<reference evidence="2" key="1">
    <citation type="submission" date="2017-11" db="EMBL/GenBank/DDBJ databases">
        <authorList>
            <person name="Lima N.C."/>
            <person name="Parody-Merino A.M."/>
            <person name="Battley P.F."/>
            <person name="Fidler A.E."/>
            <person name="Prosdocimi F."/>
        </authorList>
    </citation>
    <scope>NUCLEOTIDE SEQUENCE [LARGE SCALE GENOMIC DNA]</scope>
</reference>
<protein>
    <submittedName>
        <fullName evidence="1">Rna-directed dna polymerase from mobile element jockey-like</fullName>
    </submittedName>
</protein>
<dbReference type="Proteomes" id="UP000233556">
    <property type="component" value="Unassembled WGS sequence"/>
</dbReference>
<keyword evidence="1" id="KW-0695">RNA-directed DNA polymerase</keyword>
<keyword evidence="2" id="KW-1185">Reference proteome</keyword>
<dbReference type="GO" id="GO:0003964">
    <property type="term" value="F:RNA-directed DNA polymerase activity"/>
    <property type="evidence" value="ECO:0007669"/>
    <property type="project" value="UniProtKB-KW"/>
</dbReference>